<organism evidence="2 3">
    <name type="scientific">Peredibacter starrii</name>
    <dbReference type="NCBI Taxonomy" id="28202"/>
    <lineage>
        <taxon>Bacteria</taxon>
        <taxon>Pseudomonadati</taxon>
        <taxon>Bdellovibrionota</taxon>
        <taxon>Bacteriovoracia</taxon>
        <taxon>Bacteriovoracales</taxon>
        <taxon>Bacteriovoracaceae</taxon>
        <taxon>Peredibacter</taxon>
    </lineage>
</organism>
<dbReference type="SUPFAM" id="SSF54427">
    <property type="entry name" value="NTF2-like"/>
    <property type="match status" value="1"/>
</dbReference>
<dbReference type="GO" id="GO:0016853">
    <property type="term" value="F:isomerase activity"/>
    <property type="evidence" value="ECO:0007669"/>
    <property type="project" value="UniProtKB-KW"/>
</dbReference>
<dbReference type="Proteomes" id="UP001324634">
    <property type="component" value="Chromosome"/>
</dbReference>
<dbReference type="EMBL" id="CP139487">
    <property type="protein sequence ID" value="WPU63498.1"/>
    <property type="molecule type" value="Genomic_DNA"/>
</dbReference>
<dbReference type="AlphaFoldDB" id="A0AAX4HJV0"/>
<dbReference type="Gene3D" id="3.10.450.50">
    <property type="match status" value="1"/>
</dbReference>
<gene>
    <name evidence="2" type="ORF">SOO65_12445</name>
</gene>
<sequence length="132" mass="15071">MNTTELIQAYYKAFNEKRFKDMLGLLTDDVIHDTNQGGRSVGKEAFTVFLGEMDTFYDEFLDNMVIMTSADGKRASAEFICNGTYKSTCEGLPPARGQKYRLPVGCFFDIKGDKIARVTNYYNMNDWLNQVK</sequence>
<dbReference type="KEGG" id="psti:SOO65_12445"/>
<reference evidence="2 3" key="1">
    <citation type="submission" date="2023-11" db="EMBL/GenBank/DDBJ databases">
        <title>Peredibacter starrii A3.12.</title>
        <authorList>
            <person name="Mitchell R.J."/>
        </authorList>
    </citation>
    <scope>NUCLEOTIDE SEQUENCE [LARGE SCALE GENOMIC DNA]</scope>
    <source>
        <strain evidence="2 3">A3.12</strain>
    </source>
</reference>
<dbReference type="InterPro" id="IPR032710">
    <property type="entry name" value="NTF2-like_dom_sf"/>
</dbReference>
<accession>A0AAX4HJV0</accession>
<name>A0AAX4HJV0_9BACT</name>
<protein>
    <submittedName>
        <fullName evidence="2">Ketosteroid isomerase-related protein</fullName>
    </submittedName>
</protein>
<proteinExistence type="predicted"/>
<feature type="domain" description="SnoaL-like" evidence="1">
    <location>
        <begin position="7"/>
        <end position="118"/>
    </location>
</feature>
<dbReference type="RefSeq" id="WP_321390311.1">
    <property type="nucleotide sequence ID" value="NZ_CP139487.1"/>
</dbReference>
<evidence type="ECO:0000313" key="2">
    <source>
        <dbReference type="EMBL" id="WPU63498.1"/>
    </source>
</evidence>
<dbReference type="Pfam" id="PF12680">
    <property type="entry name" value="SnoaL_2"/>
    <property type="match status" value="1"/>
</dbReference>
<keyword evidence="2" id="KW-0413">Isomerase</keyword>
<dbReference type="InterPro" id="IPR037401">
    <property type="entry name" value="SnoaL-like"/>
</dbReference>
<dbReference type="InterPro" id="IPR011721">
    <property type="entry name" value="CHP02096"/>
</dbReference>
<dbReference type="NCBIfam" id="TIGR02096">
    <property type="entry name" value="ketosteroid isomerase-related protein"/>
    <property type="match status" value="1"/>
</dbReference>
<keyword evidence="3" id="KW-1185">Reference proteome</keyword>
<evidence type="ECO:0000313" key="3">
    <source>
        <dbReference type="Proteomes" id="UP001324634"/>
    </source>
</evidence>
<evidence type="ECO:0000259" key="1">
    <source>
        <dbReference type="Pfam" id="PF12680"/>
    </source>
</evidence>